<accession>A0ABT8AZB1</accession>
<dbReference type="Pfam" id="PF20132">
    <property type="entry name" value="DUF6522"/>
    <property type="match status" value="1"/>
</dbReference>
<name>A0ABT8AZB1_9HYPH</name>
<dbReference type="Proteomes" id="UP001244297">
    <property type="component" value="Unassembled WGS sequence"/>
</dbReference>
<dbReference type="InterPro" id="IPR045389">
    <property type="entry name" value="DUF6522"/>
</dbReference>
<protein>
    <submittedName>
        <fullName evidence="1">DUF6522 family protein</fullName>
    </submittedName>
</protein>
<dbReference type="RefSeq" id="WP_238293529.1">
    <property type="nucleotide sequence ID" value="NZ_BPQS01000071.1"/>
</dbReference>
<comment type="caution">
    <text evidence="1">The sequence shown here is derived from an EMBL/GenBank/DDBJ whole genome shotgun (WGS) entry which is preliminary data.</text>
</comment>
<dbReference type="EMBL" id="JAUFPT010000105">
    <property type="protein sequence ID" value="MDN3574573.1"/>
    <property type="molecule type" value="Genomic_DNA"/>
</dbReference>
<evidence type="ECO:0000313" key="2">
    <source>
        <dbReference type="Proteomes" id="UP001244297"/>
    </source>
</evidence>
<keyword evidence="2" id="KW-1185">Reference proteome</keyword>
<proteinExistence type="predicted"/>
<gene>
    <name evidence="1" type="ORF">QWZ18_28745</name>
</gene>
<sequence length="80" mass="9225">MRLTLDYRGDWIVDPRELAERLGVSTAYLRRMEQQGHVDARIRASADEEPGHTRVTVRLLNKGWRGVFDQSGTLLSEDAW</sequence>
<reference evidence="2" key="1">
    <citation type="journal article" date="2019" name="Int. J. Syst. Evol. Microbiol.">
        <title>The Global Catalogue of Microorganisms (GCM) 10K type strain sequencing project: providing services to taxonomists for standard genome sequencing and annotation.</title>
        <authorList>
            <consortium name="The Broad Institute Genomics Platform"/>
            <consortium name="The Broad Institute Genome Sequencing Center for Infectious Disease"/>
            <person name="Wu L."/>
            <person name="Ma J."/>
        </authorList>
    </citation>
    <scope>NUCLEOTIDE SEQUENCE [LARGE SCALE GENOMIC DNA]</scope>
    <source>
        <strain evidence="2">CECT 7806</strain>
    </source>
</reference>
<organism evidence="1 2">
    <name type="scientific">Methylobacterium longum</name>
    <dbReference type="NCBI Taxonomy" id="767694"/>
    <lineage>
        <taxon>Bacteria</taxon>
        <taxon>Pseudomonadati</taxon>
        <taxon>Pseudomonadota</taxon>
        <taxon>Alphaproteobacteria</taxon>
        <taxon>Hyphomicrobiales</taxon>
        <taxon>Methylobacteriaceae</taxon>
        <taxon>Methylobacterium</taxon>
    </lineage>
</organism>
<evidence type="ECO:0000313" key="1">
    <source>
        <dbReference type="EMBL" id="MDN3574573.1"/>
    </source>
</evidence>